<comment type="caution">
    <text evidence="3">The sequence shown here is derived from an EMBL/GenBank/DDBJ whole genome shotgun (WGS) entry which is preliminary data.</text>
</comment>
<keyword evidence="2" id="KW-1134">Transmembrane beta strand</keyword>
<dbReference type="Proteomes" id="UP001449225">
    <property type="component" value="Unassembled WGS sequence"/>
</dbReference>
<dbReference type="Gene3D" id="2.20.200.10">
    <property type="entry name" value="Outer membrane efflux proteins (OEP)"/>
    <property type="match status" value="1"/>
</dbReference>
<reference evidence="3 4" key="1">
    <citation type="submission" date="2024-03" db="EMBL/GenBank/DDBJ databases">
        <title>Community enrichment and isolation of bacterial strains for fucoidan degradation.</title>
        <authorList>
            <person name="Sichert A."/>
        </authorList>
    </citation>
    <scope>NUCLEOTIDE SEQUENCE [LARGE SCALE GENOMIC DNA]</scope>
    <source>
        <strain evidence="3 4">AS76</strain>
    </source>
</reference>
<keyword evidence="2" id="KW-0564">Palmitate</keyword>
<dbReference type="EMBL" id="JBBMRA010000001">
    <property type="protein sequence ID" value="MEM5534835.1"/>
    <property type="molecule type" value="Genomic_DNA"/>
</dbReference>
<dbReference type="PROSITE" id="PS51257">
    <property type="entry name" value="PROKAR_LIPOPROTEIN"/>
    <property type="match status" value="1"/>
</dbReference>
<evidence type="ECO:0000256" key="1">
    <source>
        <dbReference type="ARBA" id="ARBA00007613"/>
    </source>
</evidence>
<dbReference type="RefSeq" id="WP_342853374.1">
    <property type="nucleotide sequence ID" value="NZ_JBBMRA010000001.1"/>
</dbReference>
<dbReference type="InterPro" id="IPR010131">
    <property type="entry name" value="MdtP/NodT-like"/>
</dbReference>
<evidence type="ECO:0000313" key="4">
    <source>
        <dbReference type="Proteomes" id="UP001449225"/>
    </source>
</evidence>
<comment type="subcellular location">
    <subcellularLocation>
        <location evidence="2">Cell outer membrane</location>
        <topology evidence="2">Lipid-anchor</topology>
    </subcellularLocation>
</comment>
<keyword evidence="2" id="KW-0449">Lipoprotein</keyword>
<accession>A0ABU9TMA5</accession>
<dbReference type="SUPFAM" id="SSF56954">
    <property type="entry name" value="Outer membrane efflux proteins (OEP)"/>
    <property type="match status" value="1"/>
</dbReference>
<dbReference type="PANTHER" id="PTHR30203:SF30">
    <property type="entry name" value="OUTER MEMBRANE PROTEIN-RELATED"/>
    <property type="match status" value="1"/>
</dbReference>
<keyword evidence="2" id="KW-0812">Transmembrane</keyword>
<dbReference type="Gene3D" id="1.20.1600.10">
    <property type="entry name" value="Outer membrane efflux proteins (OEP)"/>
    <property type="match status" value="1"/>
</dbReference>
<keyword evidence="4" id="KW-1185">Reference proteome</keyword>
<evidence type="ECO:0000313" key="3">
    <source>
        <dbReference type="EMBL" id="MEM5534835.1"/>
    </source>
</evidence>
<evidence type="ECO:0000256" key="2">
    <source>
        <dbReference type="RuleBase" id="RU362097"/>
    </source>
</evidence>
<gene>
    <name evidence="3" type="ORF">WNY58_00390</name>
</gene>
<protein>
    <submittedName>
        <fullName evidence="3">Efflux transporter outer membrane subunit</fullName>
    </submittedName>
</protein>
<dbReference type="PANTHER" id="PTHR30203">
    <property type="entry name" value="OUTER MEMBRANE CATION EFFLUX PROTEIN"/>
    <property type="match status" value="1"/>
</dbReference>
<dbReference type="NCBIfam" id="TIGR01845">
    <property type="entry name" value="outer_NodT"/>
    <property type="match status" value="1"/>
</dbReference>
<proteinExistence type="inferred from homology"/>
<dbReference type="InterPro" id="IPR003423">
    <property type="entry name" value="OMP_efflux"/>
</dbReference>
<sequence length="503" mass="55514">MIVSKRKIQYTASLRKVSQKATLVACLLGLAGCSTVEIFSPPEVEIKQNWRVDYESSAELANAAWWESFNDPVLNSLIETALQNNNDLMLAAARIDEVAGRYKSQRSNLYPQIGYGANAGGSQRSYEQPLSFPNLGERTNEDYSVGLNIGWELDLWGRLAQANDAARADLMAAEENRQAVIMSLVSAVAVEYIELLNLDKKLHIAVLTLEDRKESVDLFEKKFKGGQISELELAQVRSAYQQAASQIPVIELDVLLQENRLSLLLGKNPGPIERTANIESLTMLELPSGLPADLLVRRPDIRQAVQKLASANARVNIAETQYLPSISLTGLLGYASDNISNLFNGSAGLWEAALGAAGPIFTGGKIEGNEQQAEAVRQQLVFEYKNTVQRALKEVDDGLVTLEKLRVLQKIQARHVTVLEDYVEYAMSRHDAGYSRYMEVLDAQRNLYATQINLAATEKSIFTTLVNIYKAMGGGWVQLADEKYAKPLIQVEPAESSTAVDES</sequence>
<dbReference type="Pfam" id="PF02321">
    <property type="entry name" value="OEP"/>
    <property type="match status" value="2"/>
</dbReference>
<comment type="similarity">
    <text evidence="1 2">Belongs to the outer membrane factor (OMF) (TC 1.B.17) family.</text>
</comment>
<organism evidence="3 4">
    <name type="scientific">Neptuniibacter pectenicola</name>
    <dbReference type="NCBI Taxonomy" id="1806669"/>
    <lineage>
        <taxon>Bacteria</taxon>
        <taxon>Pseudomonadati</taxon>
        <taxon>Pseudomonadota</taxon>
        <taxon>Gammaproteobacteria</taxon>
        <taxon>Oceanospirillales</taxon>
        <taxon>Oceanospirillaceae</taxon>
        <taxon>Neptuniibacter</taxon>
    </lineage>
</organism>
<keyword evidence="2" id="KW-0472">Membrane</keyword>
<name>A0ABU9TMA5_9GAMM</name>